<dbReference type="GO" id="GO:0071555">
    <property type="term" value="P:cell wall organization"/>
    <property type="evidence" value="ECO:0007669"/>
    <property type="project" value="InterPro"/>
</dbReference>
<dbReference type="Pfam" id="PF00345">
    <property type="entry name" value="PapD_N"/>
    <property type="match status" value="1"/>
</dbReference>
<dbReference type="InterPro" id="IPR013783">
    <property type="entry name" value="Ig-like_fold"/>
</dbReference>
<dbReference type="GO" id="GO:0030288">
    <property type="term" value="C:outer membrane-bounded periplasmic space"/>
    <property type="evidence" value="ECO:0007669"/>
    <property type="project" value="InterPro"/>
</dbReference>
<dbReference type="Gene3D" id="2.60.40.10">
    <property type="entry name" value="Immunoglobulins"/>
    <property type="match status" value="1"/>
</dbReference>
<dbReference type="InterPro" id="IPR008962">
    <property type="entry name" value="PapD-like_sf"/>
</dbReference>
<proteinExistence type="predicted"/>
<dbReference type="Proteomes" id="UP000276389">
    <property type="component" value="Unassembled WGS sequence"/>
</dbReference>
<dbReference type="InterPro" id="IPR050643">
    <property type="entry name" value="Periplasmic_pilus_chap"/>
</dbReference>
<protein>
    <submittedName>
        <fullName evidence="4">Molecular chaperone</fullName>
    </submittedName>
</protein>
<feature type="signal peptide" evidence="2">
    <location>
        <begin position="1"/>
        <end position="24"/>
    </location>
</feature>
<keyword evidence="2" id="KW-0732">Signal</keyword>
<dbReference type="SUPFAM" id="SSF49354">
    <property type="entry name" value="PapD-like"/>
    <property type="match status" value="1"/>
</dbReference>
<dbReference type="AlphaFoldDB" id="A0A3R9NJB1"/>
<sequence>MRRLYLLTALWLLTLLLLSRYALAATLQVAPVTLDLDSSQRATAVYLTNSGDTPIHAQIRVYDWTQANGKDVLTPTDDVVSSPAMTALAPGQQQLVRIIVLQPGARPQEQSYRLVIDELPSHLANAAGRNAVHFLLRYSIPVFIAGAHATGSRESDLSCEQTDSPAAIQCYNAGDRHIRLSNLQTLTPEGQVVDTMKGLAGYVLPGQKYVFTLKHTPRRALASLRVFLNENRHASQISLGAASARPSGIAPADANGAR</sequence>
<reference evidence="4 5" key="1">
    <citation type="submission" date="2018-12" db="EMBL/GenBank/DDBJ databases">
        <title>The Genome Submission of two Enterobacter spp. strains.</title>
        <authorList>
            <person name="Wu W."/>
            <person name="Wei L."/>
            <person name="Feng Y."/>
            <person name="Zong Z."/>
        </authorList>
    </citation>
    <scope>NUCLEOTIDE SEQUENCE [LARGE SCALE GENOMIC DNA]</scope>
    <source>
        <strain evidence="4 5">WCHEHu045002</strain>
    </source>
</reference>
<evidence type="ECO:0000313" key="5">
    <source>
        <dbReference type="Proteomes" id="UP000276389"/>
    </source>
</evidence>
<dbReference type="InterPro" id="IPR016147">
    <property type="entry name" value="Pili_assmbl_chaperone_N"/>
</dbReference>
<organism evidence="4 5">
    <name type="scientific">Enterobacter huaxiensis</name>
    <dbReference type="NCBI Taxonomy" id="2494702"/>
    <lineage>
        <taxon>Bacteria</taxon>
        <taxon>Pseudomonadati</taxon>
        <taxon>Pseudomonadota</taxon>
        <taxon>Gammaproteobacteria</taxon>
        <taxon>Enterobacterales</taxon>
        <taxon>Enterobacteriaceae</taxon>
        <taxon>Enterobacter</taxon>
    </lineage>
</organism>
<evidence type="ECO:0000259" key="3">
    <source>
        <dbReference type="Pfam" id="PF00345"/>
    </source>
</evidence>
<feature type="chain" id="PRO_5018680910" evidence="2">
    <location>
        <begin position="25"/>
        <end position="258"/>
    </location>
</feature>
<feature type="region of interest" description="Disordered" evidence="1">
    <location>
        <begin position="239"/>
        <end position="258"/>
    </location>
</feature>
<accession>A0A3R9NJB1</accession>
<name>A0A3R9NJB1_9ENTR</name>
<dbReference type="PANTHER" id="PTHR30251">
    <property type="entry name" value="PILUS ASSEMBLY CHAPERONE"/>
    <property type="match status" value="1"/>
</dbReference>
<feature type="domain" description="Pili assembly chaperone N-terminal" evidence="3">
    <location>
        <begin position="27"/>
        <end position="144"/>
    </location>
</feature>
<dbReference type="EMBL" id="RWHU01000003">
    <property type="protein sequence ID" value="RSK68084.1"/>
    <property type="molecule type" value="Genomic_DNA"/>
</dbReference>
<evidence type="ECO:0000256" key="1">
    <source>
        <dbReference type="SAM" id="MobiDB-lite"/>
    </source>
</evidence>
<evidence type="ECO:0000256" key="2">
    <source>
        <dbReference type="SAM" id="SignalP"/>
    </source>
</evidence>
<evidence type="ECO:0000313" key="4">
    <source>
        <dbReference type="EMBL" id="RSK68084.1"/>
    </source>
</evidence>
<dbReference type="RefSeq" id="WP_125914390.1">
    <property type="nucleotide sequence ID" value="NZ_JANVEY010000020.1"/>
</dbReference>
<dbReference type="PANTHER" id="PTHR30251:SF4">
    <property type="entry name" value="SLR1668 PROTEIN"/>
    <property type="match status" value="1"/>
</dbReference>
<comment type="caution">
    <text evidence="4">The sequence shown here is derived from an EMBL/GenBank/DDBJ whole genome shotgun (WGS) entry which is preliminary data.</text>
</comment>
<gene>
    <name evidence="4" type="ORF">EJE24_10060</name>
</gene>